<evidence type="ECO:0000256" key="4">
    <source>
        <dbReference type="ARBA" id="ARBA00022806"/>
    </source>
</evidence>
<feature type="domain" description="Helicase ATP-binding" evidence="8">
    <location>
        <begin position="25"/>
        <end position="283"/>
    </location>
</feature>
<dbReference type="InterPro" id="IPR050547">
    <property type="entry name" value="DEAD_box_RNA_helicases"/>
</dbReference>
<keyword evidence="2 6" id="KW-0547">Nucleotide-binding</keyword>
<protein>
    <recommendedName>
        <fullName evidence="1">RNA helicase</fullName>
        <ecNumber evidence="1">3.6.4.13</ecNumber>
    </recommendedName>
</protein>
<dbReference type="Pfam" id="PF00271">
    <property type="entry name" value="Helicase_C"/>
    <property type="match status" value="1"/>
</dbReference>
<comment type="caution">
    <text evidence="10">The sequence shown here is derived from an EMBL/GenBank/DDBJ whole genome shotgun (WGS) entry which is preliminary data.</text>
</comment>
<dbReference type="InterPro" id="IPR001650">
    <property type="entry name" value="Helicase_C-like"/>
</dbReference>
<feature type="compositionally biased region" description="Low complexity" evidence="7">
    <location>
        <begin position="137"/>
        <end position="152"/>
    </location>
</feature>
<dbReference type="SMART" id="SM00490">
    <property type="entry name" value="HELICc"/>
    <property type="match status" value="1"/>
</dbReference>
<evidence type="ECO:0000313" key="10">
    <source>
        <dbReference type="EMBL" id="GAA2032764.1"/>
    </source>
</evidence>
<evidence type="ECO:0000256" key="7">
    <source>
        <dbReference type="SAM" id="MobiDB-lite"/>
    </source>
</evidence>
<proteinExistence type="inferred from homology"/>
<feature type="compositionally biased region" description="Low complexity" evidence="7">
    <location>
        <begin position="69"/>
        <end position="101"/>
    </location>
</feature>
<evidence type="ECO:0000256" key="3">
    <source>
        <dbReference type="ARBA" id="ARBA00022801"/>
    </source>
</evidence>
<name>A0ABP5FRW7_9ACTN</name>
<keyword evidence="3 6" id="KW-0378">Hydrolase</keyword>
<dbReference type="PROSITE" id="PS51192">
    <property type="entry name" value="HELICASE_ATP_BIND_1"/>
    <property type="match status" value="1"/>
</dbReference>
<feature type="region of interest" description="Disordered" evidence="7">
    <location>
        <begin position="556"/>
        <end position="593"/>
    </location>
</feature>
<evidence type="ECO:0000259" key="9">
    <source>
        <dbReference type="PROSITE" id="PS51194"/>
    </source>
</evidence>
<feature type="compositionally biased region" description="Basic residues" evidence="7">
    <location>
        <begin position="126"/>
        <end position="136"/>
    </location>
</feature>
<feature type="compositionally biased region" description="Basic and acidic residues" evidence="7">
    <location>
        <begin position="506"/>
        <end position="526"/>
    </location>
</feature>
<dbReference type="InterPro" id="IPR000629">
    <property type="entry name" value="RNA-helicase_DEAD-box_CS"/>
</dbReference>
<feature type="compositionally biased region" description="Low complexity" evidence="7">
    <location>
        <begin position="635"/>
        <end position="655"/>
    </location>
</feature>
<dbReference type="CDD" id="cd00268">
    <property type="entry name" value="DEADc"/>
    <property type="match status" value="1"/>
</dbReference>
<evidence type="ECO:0000259" key="8">
    <source>
        <dbReference type="PROSITE" id="PS51192"/>
    </source>
</evidence>
<dbReference type="InterPro" id="IPR027417">
    <property type="entry name" value="P-loop_NTPase"/>
</dbReference>
<evidence type="ECO:0000256" key="5">
    <source>
        <dbReference type="ARBA" id="ARBA00022840"/>
    </source>
</evidence>
<feature type="domain" description="Helicase C-terminal" evidence="9">
    <location>
        <begin position="312"/>
        <end position="457"/>
    </location>
</feature>
<dbReference type="InterPro" id="IPR014001">
    <property type="entry name" value="Helicase_ATP-bd"/>
</dbReference>
<evidence type="ECO:0000256" key="6">
    <source>
        <dbReference type="RuleBase" id="RU000492"/>
    </source>
</evidence>
<feature type="region of interest" description="Disordered" evidence="7">
    <location>
        <begin position="483"/>
        <end position="544"/>
    </location>
</feature>
<keyword evidence="5 6" id="KW-0067">ATP-binding</keyword>
<accession>A0ABP5FRW7</accession>
<dbReference type="Pfam" id="PF00270">
    <property type="entry name" value="DEAD"/>
    <property type="match status" value="1"/>
</dbReference>
<dbReference type="PROSITE" id="PS51194">
    <property type="entry name" value="HELICASE_CTER"/>
    <property type="match status" value="1"/>
</dbReference>
<dbReference type="CDD" id="cd18787">
    <property type="entry name" value="SF2_C_DEAD"/>
    <property type="match status" value="1"/>
</dbReference>
<feature type="region of interest" description="Disordered" evidence="7">
    <location>
        <begin position="614"/>
        <end position="771"/>
    </location>
</feature>
<evidence type="ECO:0000313" key="11">
    <source>
        <dbReference type="Proteomes" id="UP001500751"/>
    </source>
</evidence>
<dbReference type="Gene3D" id="3.40.50.300">
    <property type="entry name" value="P-loop containing nucleotide triphosphate hydrolases"/>
    <property type="match status" value="2"/>
</dbReference>
<feature type="compositionally biased region" description="Low complexity" evidence="7">
    <location>
        <begin position="112"/>
        <end position="123"/>
    </location>
</feature>
<dbReference type="InterPro" id="IPR011545">
    <property type="entry name" value="DEAD/DEAH_box_helicase_dom"/>
</dbReference>
<dbReference type="SUPFAM" id="SSF52540">
    <property type="entry name" value="P-loop containing nucleoside triphosphate hydrolases"/>
    <property type="match status" value="2"/>
</dbReference>
<keyword evidence="11" id="KW-1185">Reference proteome</keyword>
<dbReference type="RefSeq" id="WP_344666792.1">
    <property type="nucleotide sequence ID" value="NZ_BAAAQN010000019.1"/>
</dbReference>
<dbReference type="PROSITE" id="PS00039">
    <property type="entry name" value="DEAD_ATP_HELICASE"/>
    <property type="match status" value="1"/>
</dbReference>
<keyword evidence="4 6" id="KW-0347">Helicase</keyword>
<evidence type="ECO:0000256" key="2">
    <source>
        <dbReference type="ARBA" id="ARBA00022741"/>
    </source>
</evidence>
<reference evidence="11" key="1">
    <citation type="journal article" date="2019" name="Int. J. Syst. Evol. Microbiol.">
        <title>The Global Catalogue of Microorganisms (GCM) 10K type strain sequencing project: providing services to taxonomists for standard genome sequencing and annotation.</title>
        <authorList>
            <consortium name="The Broad Institute Genomics Platform"/>
            <consortium name="The Broad Institute Genome Sequencing Center for Infectious Disease"/>
            <person name="Wu L."/>
            <person name="Ma J."/>
        </authorList>
    </citation>
    <scope>NUCLEOTIDE SEQUENCE [LARGE SCALE GENOMIC DNA]</scope>
    <source>
        <strain evidence="11">JCM 16014</strain>
    </source>
</reference>
<feature type="compositionally biased region" description="Polar residues" evidence="7">
    <location>
        <begin position="757"/>
        <end position="771"/>
    </location>
</feature>
<dbReference type="Proteomes" id="UP001500751">
    <property type="component" value="Unassembled WGS sequence"/>
</dbReference>
<dbReference type="PANTHER" id="PTHR47963:SF8">
    <property type="entry name" value="ATP-DEPENDENT RNA HELICASE DEAD"/>
    <property type="match status" value="1"/>
</dbReference>
<feature type="region of interest" description="Disordered" evidence="7">
    <location>
        <begin position="69"/>
        <end position="152"/>
    </location>
</feature>
<dbReference type="EC" id="3.6.4.13" evidence="1"/>
<dbReference type="SMART" id="SM00487">
    <property type="entry name" value="DEXDc"/>
    <property type="match status" value="1"/>
</dbReference>
<dbReference type="EMBL" id="BAAAQN010000019">
    <property type="protein sequence ID" value="GAA2032764.1"/>
    <property type="molecule type" value="Genomic_DNA"/>
</dbReference>
<sequence>MDERIAEALAAGGIVTPFPIQAATIPVALTGADVIGQAKTGTGKTLAFGIPVLQRMVRELAAATARAEESAISDGTATAAAAAPSGTVTASVDTAGTTDATDATDADEAAEAAEAAAAPAAGPSGRGRRTRGRGGRKLAAAAAPTGAPGRPLGLVVEPTRELAVQVTEDLSAAGKVMAARVQSVYGGRAYEPQIAALSAGVDVVVGTPGRLLDLAKQGHLDLSGVRMLVLDEADEMLDLGFLPDVERIVKHVPNDRQTLLFSATMPGQVIALARQYMTKPTHIRASDPHDSGTTVANITQRVYRAHALDKTEMLARMLQAEGRGLTMVFCRTKRTAAKVAEELDDRGYAAAAVHGDLGQGAREQALRAFRNGKVDVLVATDVAARGIDVEGVTHVVNFQCPEDDKTYLHRIGRTARAGASGTAVTFVDWDEVPRWNLINKTLGLDYHEPRETYSTSEWFFEELGIPADSKGRLLKSQQTRAGLAAEEVEDLGETGRGAGTRARASQRPERPERSERSERAERPARAKRDRVRTRGGQRLGDEALGAEALGDEALGAEVLGGSRSEAGAGGAGAGEGAERPKRTRSRTRGGAARAEAAFVSAEGAVAEDAVEAADTAVSGAEAEPLKRTRGRSRSGARAETGLTALTAETTIADDAVQAGAVTEVEAEDKPKRTRSRATTNTEAVDPAADAEQPKRARGRSKTVTETVPETVIAAVEAPAEKPKRARTRKSAEAAEVPTVDLAEKPKRSRRTLADTAGLTSTGVAATGNYNS</sequence>
<comment type="similarity">
    <text evidence="6">Belongs to the DEAD box helicase family.</text>
</comment>
<feature type="compositionally biased region" description="Acidic residues" evidence="7">
    <location>
        <begin position="102"/>
        <end position="111"/>
    </location>
</feature>
<feature type="compositionally biased region" description="Low complexity" evidence="7">
    <location>
        <begin position="556"/>
        <end position="566"/>
    </location>
</feature>
<organism evidence="10 11">
    <name type="scientific">Catenulispora yoronensis</name>
    <dbReference type="NCBI Taxonomy" id="450799"/>
    <lineage>
        <taxon>Bacteria</taxon>
        <taxon>Bacillati</taxon>
        <taxon>Actinomycetota</taxon>
        <taxon>Actinomycetes</taxon>
        <taxon>Catenulisporales</taxon>
        <taxon>Catenulisporaceae</taxon>
        <taxon>Catenulispora</taxon>
    </lineage>
</organism>
<gene>
    <name evidence="10" type="ORF">GCM10009839_36260</name>
</gene>
<dbReference type="PANTHER" id="PTHR47963">
    <property type="entry name" value="DEAD-BOX ATP-DEPENDENT RNA HELICASE 47, MITOCHONDRIAL"/>
    <property type="match status" value="1"/>
</dbReference>
<evidence type="ECO:0000256" key="1">
    <source>
        <dbReference type="ARBA" id="ARBA00012552"/>
    </source>
</evidence>
<dbReference type="InterPro" id="IPR044742">
    <property type="entry name" value="DEAD/DEAH_RhlB"/>
</dbReference>